<dbReference type="RefSeq" id="WP_286593563.1">
    <property type="nucleotide sequence ID" value="NZ_JACANB010000003.1"/>
</dbReference>
<dbReference type="Gene3D" id="3.40.50.300">
    <property type="entry name" value="P-loop containing nucleotide triphosphate hydrolases"/>
    <property type="match status" value="1"/>
</dbReference>
<dbReference type="Proteomes" id="UP001173465">
    <property type="component" value="Unassembled WGS sequence"/>
</dbReference>
<reference evidence="1" key="2">
    <citation type="journal article" date="2022" name="Sci. Total Environ.">
        <title>Prevalence, transmission, and molecular epidemiology of tet(X)-positive bacteria among humans, animals, and environmental niches in China: An epidemiological, and genomic-based study.</title>
        <authorList>
            <person name="Dong N."/>
            <person name="Zeng Y."/>
            <person name="Cai C."/>
            <person name="Sun C."/>
            <person name="Lu J."/>
            <person name="Liu C."/>
            <person name="Zhou H."/>
            <person name="Sun Q."/>
            <person name="Shu L."/>
            <person name="Wang H."/>
            <person name="Wang Y."/>
            <person name="Wang S."/>
            <person name="Wu C."/>
            <person name="Chan E.W."/>
            <person name="Chen G."/>
            <person name="Shen Z."/>
            <person name="Chen S."/>
            <person name="Zhang R."/>
        </authorList>
    </citation>
    <scope>NUCLEOTIDE SEQUENCE</scope>
    <source>
        <strain evidence="1">DF46-2-2</strain>
    </source>
</reference>
<dbReference type="GO" id="GO:0009432">
    <property type="term" value="P:SOS response"/>
    <property type="evidence" value="ECO:0007669"/>
    <property type="project" value="InterPro"/>
</dbReference>
<name>A0AAW7DU48_9GAMM</name>
<evidence type="ECO:0000313" key="2">
    <source>
        <dbReference type="Proteomes" id="UP001173465"/>
    </source>
</evidence>
<comment type="caution">
    <text evidence="1">The sequence shown here is derived from an EMBL/GenBank/DDBJ whole genome shotgun (WGS) entry which is preliminary data.</text>
</comment>
<protein>
    <submittedName>
        <fullName evidence="1">CDP-glycerol--UDP-pyrophosphoryl-N-acetylglucosaminyl-N-acetylmannosamine glycerophosphotransferase</fullName>
    </submittedName>
</protein>
<accession>A0AAW7DU48</accession>
<dbReference type="Pfam" id="PF03846">
    <property type="entry name" value="SulA"/>
    <property type="match status" value="1"/>
</dbReference>
<dbReference type="InterPro" id="IPR027417">
    <property type="entry name" value="P-loop_NTPase"/>
</dbReference>
<dbReference type="AlphaFoldDB" id="A0AAW7DU48"/>
<proteinExistence type="predicted"/>
<dbReference type="InterPro" id="IPR004596">
    <property type="entry name" value="Cell_div_suppressor_SulA"/>
</dbReference>
<dbReference type="SUPFAM" id="SSF52540">
    <property type="entry name" value="P-loop containing nucleoside triphosphate hydrolases"/>
    <property type="match status" value="1"/>
</dbReference>
<sequence length="161" mass="17866">MQNLNSNRVVQSLPLSILRKPALNQSLPLGEPKLGLAQEAFSELIISGGKQQFLALLAPVLQSLSHEQADRWLTLVAPPETISNQWLRSIGVNPQKTIVISDRSPAKVMKILRQTLSLGLSHTVVSWIDVMPEGLKQQLSRQAAYTQSKWLNIKHPFTLAC</sequence>
<evidence type="ECO:0000313" key="1">
    <source>
        <dbReference type="EMBL" id="MDM1696203.1"/>
    </source>
</evidence>
<dbReference type="GO" id="GO:0051782">
    <property type="term" value="P:negative regulation of cell division"/>
    <property type="evidence" value="ECO:0007669"/>
    <property type="project" value="InterPro"/>
</dbReference>
<gene>
    <name evidence="1" type="ORF">HX099_05950</name>
</gene>
<organism evidence="1 2">
    <name type="scientific">Thiopseudomonas alkaliphila</name>
    <dbReference type="NCBI Taxonomy" id="1697053"/>
    <lineage>
        <taxon>Bacteria</taxon>
        <taxon>Pseudomonadati</taxon>
        <taxon>Pseudomonadota</taxon>
        <taxon>Gammaproteobacteria</taxon>
        <taxon>Pseudomonadales</taxon>
        <taxon>Pseudomonadaceae</taxon>
        <taxon>Thiopseudomonas</taxon>
    </lineage>
</organism>
<reference evidence="1" key="1">
    <citation type="submission" date="2020-06" db="EMBL/GenBank/DDBJ databases">
        <authorList>
            <person name="Dong N."/>
        </authorList>
    </citation>
    <scope>NUCLEOTIDE SEQUENCE</scope>
    <source>
        <strain evidence="1">DF46-2-2</strain>
    </source>
</reference>
<dbReference type="EMBL" id="JACANB010000003">
    <property type="protein sequence ID" value="MDM1696203.1"/>
    <property type="molecule type" value="Genomic_DNA"/>
</dbReference>